<feature type="region of interest" description="Disordered" evidence="1">
    <location>
        <begin position="195"/>
        <end position="247"/>
    </location>
</feature>
<feature type="compositionally biased region" description="Polar residues" evidence="1">
    <location>
        <begin position="201"/>
        <end position="213"/>
    </location>
</feature>
<reference evidence="5" key="4">
    <citation type="journal article" date="2015" name="G3 (Bethesda)">
        <title>Genome sequences of three phytopathogenic species of the Magnaporthaceae family of fungi.</title>
        <authorList>
            <person name="Okagaki L.H."/>
            <person name="Nunes C.C."/>
            <person name="Sailsbery J."/>
            <person name="Clay B."/>
            <person name="Brown D."/>
            <person name="John T."/>
            <person name="Oh Y."/>
            <person name="Young N."/>
            <person name="Fitzgerald M."/>
            <person name="Haas B.J."/>
            <person name="Zeng Q."/>
            <person name="Young S."/>
            <person name="Adiconis X."/>
            <person name="Fan L."/>
            <person name="Levin J.Z."/>
            <person name="Mitchell T.K."/>
            <person name="Okubara P.A."/>
            <person name="Farman M.L."/>
            <person name="Kohn L.M."/>
            <person name="Birren B."/>
            <person name="Ma L.-J."/>
            <person name="Dean R.A."/>
        </authorList>
    </citation>
    <scope>NUCLEOTIDE SEQUENCE</scope>
    <source>
        <strain evidence="5">R3-111a-1</strain>
    </source>
</reference>
<evidence type="ECO:0000313" key="6">
    <source>
        <dbReference type="Proteomes" id="UP000006039"/>
    </source>
</evidence>
<dbReference type="VEuPathDB" id="FungiDB:GGTG_00099"/>
<accession>J3NFQ4</accession>
<reference evidence="4" key="3">
    <citation type="submission" date="2010-09" db="EMBL/GenBank/DDBJ databases">
        <title>Annotation of Gaeumannomyces graminis var. tritici R3-111a-1.</title>
        <authorList>
            <consortium name="The Broad Institute Genome Sequencing Platform"/>
            <person name="Ma L.-J."/>
            <person name="Dead R."/>
            <person name="Young S.K."/>
            <person name="Zeng Q."/>
            <person name="Gargeya S."/>
            <person name="Fitzgerald M."/>
            <person name="Haas B."/>
            <person name="Abouelleil A."/>
            <person name="Alvarado L."/>
            <person name="Arachchi H.M."/>
            <person name="Berlin A."/>
            <person name="Brown A."/>
            <person name="Chapman S.B."/>
            <person name="Chen Z."/>
            <person name="Dunbar C."/>
            <person name="Freedman E."/>
            <person name="Gearin G."/>
            <person name="Gellesch M."/>
            <person name="Goldberg J."/>
            <person name="Griggs A."/>
            <person name="Gujja S."/>
            <person name="Heiman D."/>
            <person name="Howarth C."/>
            <person name="Larson L."/>
            <person name="Lui A."/>
            <person name="MacDonald P.J.P."/>
            <person name="Mehta T."/>
            <person name="Montmayeur A."/>
            <person name="Murphy C."/>
            <person name="Neiman D."/>
            <person name="Pearson M."/>
            <person name="Priest M."/>
            <person name="Roberts A."/>
            <person name="Saif S."/>
            <person name="Shea T."/>
            <person name="Shenoy N."/>
            <person name="Sisk P."/>
            <person name="Stolte C."/>
            <person name="Sykes S."/>
            <person name="Yandava C."/>
            <person name="Wortman J."/>
            <person name="Nusbaum C."/>
            <person name="Birren B."/>
        </authorList>
    </citation>
    <scope>NUCLEOTIDE SEQUENCE</scope>
    <source>
        <strain evidence="4">R3-111a-1</strain>
    </source>
</reference>
<reference evidence="4" key="2">
    <citation type="submission" date="2010-07" db="EMBL/GenBank/DDBJ databases">
        <authorList>
            <consortium name="The Broad Institute Genome Sequencing Platform"/>
            <consortium name="Broad Institute Genome Sequencing Center for Infectious Disease"/>
            <person name="Ma L.-J."/>
            <person name="Dead R."/>
            <person name="Young S."/>
            <person name="Zeng Q."/>
            <person name="Koehrsen M."/>
            <person name="Alvarado L."/>
            <person name="Berlin A."/>
            <person name="Chapman S.B."/>
            <person name="Chen Z."/>
            <person name="Freedman E."/>
            <person name="Gellesch M."/>
            <person name="Goldberg J."/>
            <person name="Griggs A."/>
            <person name="Gujja S."/>
            <person name="Heilman E.R."/>
            <person name="Heiman D."/>
            <person name="Hepburn T."/>
            <person name="Howarth C."/>
            <person name="Jen D."/>
            <person name="Larson L."/>
            <person name="Mehta T."/>
            <person name="Neiman D."/>
            <person name="Pearson M."/>
            <person name="Roberts A."/>
            <person name="Saif S."/>
            <person name="Shea T."/>
            <person name="Shenoy N."/>
            <person name="Sisk P."/>
            <person name="Stolte C."/>
            <person name="Sykes S."/>
            <person name="Walk T."/>
            <person name="White J."/>
            <person name="Yandava C."/>
            <person name="Haas B."/>
            <person name="Nusbaum C."/>
            <person name="Birren B."/>
        </authorList>
    </citation>
    <scope>NUCLEOTIDE SEQUENCE</scope>
    <source>
        <strain evidence="4">R3-111a-1</strain>
    </source>
</reference>
<reference evidence="6" key="1">
    <citation type="submission" date="2010-07" db="EMBL/GenBank/DDBJ databases">
        <title>The genome sequence of Gaeumannomyces graminis var. tritici strain R3-111a-1.</title>
        <authorList>
            <consortium name="The Broad Institute Genome Sequencing Platform"/>
            <person name="Ma L.-J."/>
            <person name="Dead R."/>
            <person name="Young S."/>
            <person name="Zeng Q."/>
            <person name="Koehrsen M."/>
            <person name="Alvarado L."/>
            <person name="Berlin A."/>
            <person name="Chapman S.B."/>
            <person name="Chen Z."/>
            <person name="Freedman E."/>
            <person name="Gellesch M."/>
            <person name="Goldberg J."/>
            <person name="Griggs A."/>
            <person name="Gujja S."/>
            <person name="Heilman E.R."/>
            <person name="Heiman D."/>
            <person name="Hepburn T."/>
            <person name="Howarth C."/>
            <person name="Jen D."/>
            <person name="Larson L."/>
            <person name="Mehta T."/>
            <person name="Neiman D."/>
            <person name="Pearson M."/>
            <person name="Roberts A."/>
            <person name="Saif S."/>
            <person name="Shea T."/>
            <person name="Shenoy N."/>
            <person name="Sisk P."/>
            <person name="Stolte C."/>
            <person name="Sykes S."/>
            <person name="Walk T."/>
            <person name="White J."/>
            <person name="Yandava C."/>
            <person name="Haas B."/>
            <person name="Nusbaum C."/>
            <person name="Birren B."/>
        </authorList>
    </citation>
    <scope>NUCLEOTIDE SEQUENCE [LARGE SCALE GENOMIC DNA]</scope>
    <source>
        <strain evidence="6">R3-111a-1</strain>
    </source>
</reference>
<dbReference type="EnsemblFungi" id="EJT80094">
    <property type="protein sequence ID" value="EJT80094"/>
    <property type="gene ID" value="GGTG_00099"/>
</dbReference>
<evidence type="ECO:0000313" key="4">
    <source>
        <dbReference type="EMBL" id="EJT80094.1"/>
    </source>
</evidence>
<proteinExistence type="predicted"/>
<dbReference type="EMBL" id="GL385395">
    <property type="protein sequence ID" value="EJT80094.1"/>
    <property type="molecule type" value="Genomic_DNA"/>
</dbReference>
<dbReference type="Proteomes" id="UP000006039">
    <property type="component" value="Unassembled WGS sequence"/>
</dbReference>
<dbReference type="AlphaFoldDB" id="J3NFQ4"/>
<feature type="compositionally biased region" description="Low complexity" evidence="1">
    <location>
        <begin position="235"/>
        <end position="247"/>
    </location>
</feature>
<evidence type="ECO:0000256" key="2">
    <source>
        <dbReference type="SAM" id="Phobius"/>
    </source>
</evidence>
<dbReference type="eggNOG" id="ENOG502RJF2">
    <property type="taxonomic scope" value="Eukaryota"/>
</dbReference>
<name>J3NFQ4_GAET3</name>
<dbReference type="RefSeq" id="XP_009216103.1">
    <property type="nucleotide sequence ID" value="XM_009217839.1"/>
</dbReference>
<sequence length="432" mass="43229">MARNCAVSLLAAGRMLLLLGAAPVASAFSPRMEYRGREWTPAKPTRLASVTLAGVGDVSPAPTEAPRHGGDFGGVELFKRDYTMGSDTCGFAAQYKSEPWTCFRVDASCVSFSTAMGCCNGKEPDCHSTILMSCRDYTSGVSASCGTGTLCCASASPSCFTWQYSTTNSAGQAGSTYSIFNCYVSGGTGTLLSTPPALRLSGTSSVKTESTRLNPPDTTPTTTGGGGGGGGGSGSSQTSPPAPAPNSNSASNNIGVIVGGAVGGAAILAGVIVAVFWLVMRNKREKAAAAAAAGNGGPGTAAGGGGGVAGFAGGGAYPPSGVSPGQTTVSPVTAVGSPHMSQNGYFAVPQQGQYPGPDGRYPSYYEPAKQQPSPVHSDPRYSVMQPQHTGNSMGGGGGGQWHAPAGSPQQAPPMELATTNPVGSTGNRAELL</sequence>
<keyword evidence="2" id="KW-0472">Membrane</keyword>
<evidence type="ECO:0000256" key="1">
    <source>
        <dbReference type="SAM" id="MobiDB-lite"/>
    </source>
</evidence>
<keyword evidence="2" id="KW-0812">Transmembrane</keyword>
<keyword evidence="3" id="KW-0732">Signal</keyword>
<feature type="region of interest" description="Disordered" evidence="1">
    <location>
        <begin position="350"/>
        <end position="432"/>
    </location>
</feature>
<dbReference type="GeneID" id="20340557"/>
<keyword evidence="2" id="KW-1133">Transmembrane helix</keyword>
<reference evidence="5" key="5">
    <citation type="submission" date="2018-04" db="UniProtKB">
        <authorList>
            <consortium name="EnsemblFungi"/>
        </authorList>
    </citation>
    <scope>IDENTIFICATION</scope>
    <source>
        <strain evidence="5">R3-111a-1</strain>
    </source>
</reference>
<gene>
    <name evidence="5" type="primary">20340557</name>
    <name evidence="4" type="ORF">GGTG_00099</name>
</gene>
<keyword evidence="6" id="KW-1185">Reference proteome</keyword>
<feature type="compositionally biased region" description="Gly residues" evidence="1">
    <location>
        <begin position="223"/>
        <end position="234"/>
    </location>
</feature>
<feature type="chain" id="PRO_5015094059" description="Mid2 domain-containing protein" evidence="3">
    <location>
        <begin position="28"/>
        <end position="432"/>
    </location>
</feature>
<protein>
    <recommendedName>
        <fullName evidence="7">Mid2 domain-containing protein</fullName>
    </recommendedName>
</protein>
<evidence type="ECO:0000313" key="5">
    <source>
        <dbReference type="EnsemblFungi" id="EJT80094"/>
    </source>
</evidence>
<evidence type="ECO:0008006" key="7">
    <source>
        <dbReference type="Google" id="ProtNLM"/>
    </source>
</evidence>
<dbReference type="OrthoDB" id="4814718at2759"/>
<feature type="signal peptide" evidence="3">
    <location>
        <begin position="1"/>
        <end position="27"/>
    </location>
</feature>
<organism evidence="4">
    <name type="scientific">Gaeumannomyces tritici (strain R3-111a-1)</name>
    <name type="common">Wheat and barley take-all root rot fungus</name>
    <name type="synonym">Gaeumannomyces graminis var. tritici</name>
    <dbReference type="NCBI Taxonomy" id="644352"/>
    <lineage>
        <taxon>Eukaryota</taxon>
        <taxon>Fungi</taxon>
        <taxon>Dikarya</taxon>
        <taxon>Ascomycota</taxon>
        <taxon>Pezizomycotina</taxon>
        <taxon>Sordariomycetes</taxon>
        <taxon>Sordariomycetidae</taxon>
        <taxon>Magnaporthales</taxon>
        <taxon>Magnaporthaceae</taxon>
        <taxon>Gaeumannomyces</taxon>
    </lineage>
</organism>
<dbReference type="STRING" id="644352.J3NFQ4"/>
<dbReference type="HOGENOM" id="CLU_634665_0_0_1"/>
<evidence type="ECO:0000256" key="3">
    <source>
        <dbReference type="SAM" id="SignalP"/>
    </source>
</evidence>
<feature type="compositionally biased region" description="Polar residues" evidence="1">
    <location>
        <begin position="417"/>
        <end position="432"/>
    </location>
</feature>
<feature type="transmembrane region" description="Helical" evidence="2">
    <location>
        <begin position="254"/>
        <end position="279"/>
    </location>
</feature>